<dbReference type="Proteomes" id="UP001304300">
    <property type="component" value="Chromosome"/>
</dbReference>
<dbReference type="PANTHER" id="PTHR13061">
    <property type="entry name" value="DYNACTIN SUBUNIT P25"/>
    <property type="match status" value="1"/>
</dbReference>
<dbReference type="PANTHER" id="PTHR13061:SF29">
    <property type="entry name" value="GAMMA CARBONIC ANHYDRASE-LIKE 1, MITOCHONDRIAL-RELATED"/>
    <property type="match status" value="1"/>
</dbReference>
<dbReference type="RefSeq" id="WP_317835019.1">
    <property type="nucleotide sequence ID" value="NZ_CP136920.1"/>
</dbReference>
<protein>
    <submittedName>
        <fullName evidence="1">Gamma carbonic anhydrase family protein</fullName>
    </submittedName>
</protein>
<reference evidence="1 2" key="1">
    <citation type="submission" date="2023-10" db="EMBL/GenBank/DDBJ databases">
        <title>Rubellicoccus peritrichatus gen. nov., sp. nov., isolated from an algae of coral reef tank.</title>
        <authorList>
            <person name="Luo J."/>
        </authorList>
    </citation>
    <scope>NUCLEOTIDE SEQUENCE [LARGE SCALE GENOMIC DNA]</scope>
    <source>
        <strain evidence="1 2">CR14</strain>
    </source>
</reference>
<dbReference type="EMBL" id="CP136920">
    <property type="protein sequence ID" value="WOO42497.1"/>
    <property type="molecule type" value="Genomic_DNA"/>
</dbReference>
<keyword evidence="2" id="KW-1185">Reference proteome</keyword>
<dbReference type="Pfam" id="PF00132">
    <property type="entry name" value="Hexapep"/>
    <property type="match status" value="1"/>
</dbReference>
<organism evidence="1 2">
    <name type="scientific">Rubellicoccus peritrichatus</name>
    <dbReference type="NCBI Taxonomy" id="3080537"/>
    <lineage>
        <taxon>Bacteria</taxon>
        <taxon>Pseudomonadati</taxon>
        <taxon>Verrucomicrobiota</taxon>
        <taxon>Opitutia</taxon>
        <taxon>Puniceicoccales</taxon>
        <taxon>Cerasicoccaceae</taxon>
        <taxon>Rubellicoccus</taxon>
    </lineage>
</organism>
<accession>A0AAQ3QX08</accession>
<evidence type="ECO:0000313" key="1">
    <source>
        <dbReference type="EMBL" id="WOO42497.1"/>
    </source>
</evidence>
<dbReference type="InterPro" id="IPR047324">
    <property type="entry name" value="LbH_gamma_CA-like"/>
</dbReference>
<proteinExistence type="predicted"/>
<evidence type="ECO:0000313" key="2">
    <source>
        <dbReference type="Proteomes" id="UP001304300"/>
    </source>
</evidence>
<dbReference type="CDD" id="cd04645">
    <property type="entry name" value="LbH_gamma_CA_like"/>
    <property type="match status" value="1"/>
</dbReference>
<dbReference type="InterPro" id="IPR001451">
    <property type="entry name" value="Hexapep"/>
</dbReference>
<dbReference type="InterPro" id="IPR050484">
    <property type="entry name" value="Transf_Hexapept/Carb_Anhydrase"/>
</dbReference>
<dbReference type="AlphaFoldDB" id="A0AAQ3QX08"/>
<dbReference type="KEGG" id="puo:RZN69_05300"/>
<gene>
    <name evidence="1" type="ORF">RZN69_05300</name>
</gene>
<dbReference type="InterPro" id="IPR011004">
    <property type="entry name" value="Trimer_LpxA-like_sf"/>
</dbReference>
<name>A0AAQ3QX08_9BACT</name>
<dbReference type="SUPFAM" id="SSF51161">
    <property type="entry name" value="Trimeric LpxA-like enzymes"/>
    <property type="match status" value="1"/>
</dbReference>
<dbReference type="Gene3D" id="2.160.10.10">
    <property type="entry name" value="Hexapeptide repeat proteins"/>
    <property type="match status" value="1"/>
</dbReference>
<sequence length="177" mass="18616">MTITERLQRFLECDPKIDSTAYVAKDAVVIGSVMVGPKASIWHGCVLRGDIERIVIGEGSNVQDGTVIHLADGLSAIVGRYVTIGHKAMIHACTIEDECLIGMSATILDGAVIGARSIVGAGAVVTKGTVVPPGSLVLGTPAKVVRSLSDEEQGGLKEWADKYVEVSAYHKAKFQGD</sequence>